<keyword evidence="3" id="KW-1185">Reference proteome</keyword>
<reference evidence="3" key="1">
    <citation type="journal article" date="2019" name="Int. J. Syst. Evol. Microbiol.">
        <title>The Global Catalogue of Microorganisms (GCM) 10K type strain sequencing project: providing services to taxonomists for standard genome sequencing and annotation.</title>
        <authorList>
            <consortium name="The Broad Institute Genomics Platform"/>
            <consortium name="The Broad Institute Genome Sequencing Center for Infectious Disease"/>
            <person name="Wu L."/>
            <person name="Ma J."/>
        </authorList>
    </citation>
    <scope>NUCLEOTIDE SEQUENCE [LARGE SCALE GENOMIC DNA]</scope>
    <source>
        <strain evidence="3">JCM 3296</strain>
    </source>
</reference>
<proteinExistence type="predicted"/>
<feature type="domain" description="Squalene cyclase C-terminal" evidence="1">
    <location>
        <begin position="330"/>
        <end position="464"/>
    </location>
</feature>
<evidence type="ECO:0000313" key="3">
    <source>
        <dbReference type="Proteomes" id="UP000649573"/>
    </source>
</evidence>
<dbReference type="EMBL" id="BMRE01000102">
    <property type="protein sequence ID" value="GGU86348.1"/>
    <property type="molecule type" value="Genomic_DNA"/>
</dbReference>
<evidence type="ECO:0000313" key="2">
    <source>
        <dbReference type="EMBL" id="GGU86348.1"/>
    </source>
</evidence>
<dbReference type="InterPro" id="IPR032696">
    <property type="entry name" value="SQ_cyclase_C"/>
</dbReference>
<dbReference type="Pfam" id="PF13243">
    <property type="entry name" value="SQHop_cyclase_C"/>
    <property type="match status" value="2"/>
</dbReference>
<sequence length="508" mass="54941">MLSLSVHSQVNLALDAAVGNCVRTQRADGAWESIPDPRITETALTALALGIHAPDAVAKARVWLKSAQPQSHDQTAWAFENALLAMALDKPDVVSLEQSSEANVVLSSRNRLVQVVALCRGRAVRGGAPPEQLRAETEHAVGVTTRLKRWSHVELLSCHVLLECALGDRSKAKAAIPAIVAHQSDSGSFYDNPVTTALAFLALDSAARDTTHWQKTRQYLTSTQQPDGTWRFCSSDVWDTTLTLRSFRGLPEFEASCAEAAVDFLAANQNEDGGWSFRQGVESDNDTASAVMISLAGRRPPGGATLGGLAYLADQQTSDGLWQTWQSRDDPPVEDVVAHVVSALSLYPFDHDVVLAPARRWLVDRWRARGRWTASWYRGLPYATREVSHALGAHPLVDRALDDLVATRNDDGGWPTVAGEPSSPSATGLVMACMANSGAFDPPTWEAAIDYLVGTQQGDGTWPGTPEMFGPRPLLTHFQTHTQAFAALGLRAARCYQTGGRFGARGTK</sequence>
<protein>
    <recommendedName>
        <fullName evidence="1">Squalene cyclase C-terminal domain-containing protein</fullName>
    </recommendedName>
</protein>
<dbReference type="SUPFAM" id="SSF48239">
    <property type="entry name" value="Terpenoid cyclases/Protein prenyltransferases"/>
    <property type="match status" value="2"/>
</dbReference>
<evidence type="ECO:0000259" key="1">
    <source>
        <dbReference type="Pfam" id="PF13243"/>
    </source>
</evidence>
<comment type="caution">
    <text evidence="2">The sequence shown here is derived from an EMBL/GenBank/DDBJ whole genome shotgun (WGS) entry which is preliminary data.</text>
</comment>
<accession>A0ABQ2VJ62</accession>
<organism evidence="2 3">
    <name type="scientific">Lentzea flava</name>
    <dbReference type="NCBI Taxonomy" id="103732"/>
    <lineage>
        <taxon>Bacteria</taxon>
        <taxon>Bacillati</taxon>
        <taxon>Actinomycetota</taxon>
        <taxon>Actinomycetes</taxon>
        <taxon>Pseudonocardiales</taxon>
        <taxon>Pseudonocardiaceae</taxon>
        <taxon>Lentzea</taxon>
    </lineage>
</organism>
<name>A0ABQ2VJ62_9PSEU</name>
<feature type="domain" description="Squalene cyclase C-terminal" evidence="1">
    <location>
        <begin position="197"/>
        <end position="324"/>
    </location>
</feature>
<dbReference type="InterPro" id="IPR008930">
    <property type="entry name" value="Terpenoid_cyclase/PrenylTrfase"/>
</dbReference>
<dbReference type="Proteomes" id="UP000649573">
    <property type="component" value="Unassembled WGS sequence"/>
</dbReference>
<gene>
    <name evidence="2" type="ORF">GCM10010178_90460</name>
</gene>
<dbReference type="Gene3D" id="1.50.10.20">
    <property type="match status" value="2"/>
</dbReference>